<dbReference type="EMBL" id="BPLR01017203">
    <property type="protein sequence ID" value="GIY89412.1"/>
    <property type="molecule type" value="Genomic_DNA"/>
</dbReference>
<name>A0AAV4X2S4_CAEEX</name>
<evidence type="ECO:0000313" key="1">
    <source>
        <dbReference type="EMBL" id="GIY89412.1"/>
    </source>
</evidence>
<protein>
    <submittedName>
        <fullName evidence="1">Uncharacterized protein</fullName>
    </submittedName>
</protein>
<reference evidence="1 2" key="1">
    <citation type="submission" date="2021-06" db="EMBL/GenBank/DDBJ databases">
        <title>Caerostris extrusa draft genome.</title>
        <authorList>
            <person name="Kono N."/>
            <person name="Arakawa K."/>
        </authorList>
    </citation>
    <scope>NUCLEOTIDE SEQUENCE [LARGE SCALE GENOMIC DNA]</scope>
</reference>
<dbReference type="AlphaFoldDB" id="A0AAV4X2S4"/>
<dbReference type="Proteomes" id="UP001054945">
    <property type="component" value="Unassembled WGS sequence"/>
</dbReference>
<comment type="caution">
    <text evidence="1">The sequence shown here is derived from an EMBL/GenBank/DDBJ whole genome shotgun (WGS) entry which is preliminary data.</text>
</comment>
<keyword evidence="2" id="KW-1185">Reference proteome</keyword>
<organism evidence="1 2">
    <name type="scientific">Caerostris extrusa</name>
    <name type="common">Bark spider</name>
    <name type="synonym">Caerostris bankana</name>
    <dbReference type="NCBI Taxonomy" id="172846"/>
    <lineage>
        <taxon>Eukaryota</taxon>
        <taxon>Metazoa</taxon>
        <taxon>Ecdysozoa</taxon>
        <taxon>Arthropoda</taxon>
        <taxon>Chelicerata</taxon>
        <taxon>Arachnida</taxon>
        <taxon>Araneae</taxon>
        <taxon>Araneomorphae</taxon>
        <taxon>Entelegynae</taxon>
        <taxon>Araneoidea</taxon>
        <taxon>Araneidae</taxon>
        <taxon>Caerostris</taxon>
    </lineage>
</organism>
<evidence type="ECO:0000313" key="2">
    <source>
        <dbReference type="Proteomes" id="UP001054945"/>
    </source>
</evidence>
<proteinExistence type="predicted"/>
<sequence>MTTSILHSRESEFHQFSLRKRGHPRNCSVGSSKDQELLCGPESPFRSPLGQTSTKAEIATKELQWFPLLVGPCRDVGGTRGGAL</sequence>
<gene>
    <name evidence="1" type="ORF">CEXT_680772</name>
</gene>
<accession>A0AAV4X2S4</accession>